<keyword evidence="2" id="KW-1185">Reference proteome</keyword>
<reference evidence="2" key="1">
    <citation type="journal article" date="2023" name="Hortic. Res.">
        <title>A chromosome-level phased genome enabling allele-level studies in sweet orange: a case study on citrus Huanglongbing tolerance.</title>
        <authorList>
            <person name="Wu B."/>
            <person name="Yu Q."/>
            <person name="Deng Z."/>
            <person name="Duan Y."/>
            <person name="Luo F."/>
            <person name="Gmitter F. Jr."/>
        </authorList>
    </citation>
    <scope>NUCLEOTIDE SEQUENCE [LARGE SCALE GENOMIC DNA]</scope>
    <source>
        <strain evidence="2">cv. Valencia</strain>
    </source>
</reference>
<dbReference type="Proteomes" id="UP000829398">
    <property type="component" value="Chromosome 3"/>
</dbReference>
<name>A0ACB8M8X0_CITSI</name>
<proteinExistence type="predicted"/>
<comment type="caution">
    <text evidence="1">The sequence shown here is derived from an EMBL/GenBank/DDBJ whole genome shotgun (WGS) entry which is preliminary data.</text>
</comment>
<evidence type="ECO:0000313" key="2">
    <source>
        <dbReference type="Proteomes" id="UP000829398"/>
    </source>
</evidence>
<dbReference type="EMBL" id="CM039172">
    <property type="protein sequence ID" value="KAH9781865.1"/>
    <property type="molecule type" value="Genomic_DNA"/>
</dbReference>
<evidence type="ECO:0000313" key="1">
    <source>
        <dbReference type="EMBL" id="KAH9781865.1"/>
    </source>
</evidence>
<gene>
    <name evidence="1" type="ORF">KPL71_008645</name>
</gene>
<protein>
    <submittedName>
        <fullName evidence="1">Uncharacterized protein</fullName>
    </submittedName>
</protein>
<organism evidence="1 2">
    <name type="scientific">Citrus sinensis</name>
    <name type="common">Sweet orange</name>
    <name type="synonym">Citrus aurantium var. sinensis</name>
    <dbReference type="NCBI Taxonomy" id="2711"/>
    <lineage>
        <taxon>Eukaryota</taxon>
        <taxon>Viridiplantae</taxon>
        <taxon>Streptophyta</taxon>
        <taxon>Embryophyta</taxon>
        <taxon>Tracheophyta</taxon>
        <taxon>Spermatophyta</taxon>
        <taxon>Magnoliopsida</taxon>
        <taxon>eudicotyledons</taxon>
        <taxon>Gunneridae</taxon>
        <taxon>Pentapetalae</taxon>
        <taxon>rosids</taxon>
        <taxon>malvids</taxon>
        <taxon>Sapindales</taxon>
        <taxon>Rutaceae</taxon>
        <taxon>Aurantioideae</taxon>
        <taxon>Citrus</taxon>
    </lineage>
</organism>
<accession>A0ACB8M8X0</accession>
<sequence length="265" mass="30965">MKVLIVFDDVTCFSQLESIIGSLDCLTHVSRIIITTRNKQVLRNWGVRKIYEMEALEYHHALELFSRHAFKQNHPEVGYEKFSTKVMKYAQGVPLALKVLGCFLYEREKEVWESAINKLQRILHPSILEVLKISYDSLDDKEKNIFLDVACFFQGEDVNLVMKFHNSSGFYPEIGISVLVDKSLIAIGSYNLIRMHDLLQELGREIFRQESINPGNRSRLWHHEDIYEVLTHNTVSSLLWIIILKYSSIYKLDMNIFIYARTDES</sequence>